<dbReference type="RefSeq" id="XP_041185095.1">
    <property type="nucleotide sequence ID" value="XM_041341448.1"/>
</dbReference>
<dbReference type="Proteomes" id="UP000807769">
    <property type="component" value="Unassembled WGS sequence"/>
</dbReference>
<dbReference type="EMBL" id="JABBWG010000391">
    <property type="protein sequence ID" value="KAG1794264.1"/>
    <property type="molecule type" value="Genomic_DNA"/>
</dbReference>
<evidence type="ECO:0000313" key="2">
    <source>
        <dbReference type="EMBL" id="KAG1794264.1"/>
    </source>
</evidence>
<protein>
    <submittedName>
        <fullName evidence="2">Uncharacterized protein</fullName>
    </submittedName>
</protein>
<dbReference type="GeneID" id="64635464"/>
<feature type="compositionally biased region" description="Polar residues" evidence="1">
    <location>
        <begin position="89"/>
        <end position="99"/>
    </location>
</feature>
<evidence type="ECO:0000256" key="1">
    <source>
        <dbReference type="SAM" id="MobiDB-lite"/>
    </source>
</evidence>
<dbReference type="AlphaFoldDB" id="A0A9P7AQU6"/>
<gene>
    <name evidence="2" type="ORF">BJ212DRAFT_1490138</name>
</gene>
<keyword evidence="3" id="KW-1185">Reference proteome</keyword>
<feature type="region of interest" description="Disordered" evidence="1">
    <location>
        <begin position="56"/>
        <end position="121"/>
    </location>
</feature>
<proteinExistence type="predicted"/>
<evidence type="ECO:0000313" key="3">
    <source>
        <dbReference type="Proteomes" id="UP000807769"/>
    </source>
</evidence>
<comment type="caution">
    <text evidence="2">The sequence shown here is derived from an EMBL/GenBank/DDBJ whole genome shotgun (WGS) entry which is preliminary data.</text>
</comment>
<dbReference type="OrthoDB" id="2602475at2759"/>
<organism evidence="2 3">
    <name type="scientific">Suillus subaureus</name>
    <dbReference type="NCBI Taxonomy" id="48587"/>
    <lineage>
        <taxon>Eukaryota</taxon>
        <taxon>Fungi</taxon>
        <taxon>Dikarya</taxon>
        <taxon>Basidiomycota</taxon>
        <taxon>Agaricomycotina</taxon>
        <taxon>Agaricomycetes</taxon>
        <taxon>Agaricomycetidae</taxon>
        <taxon>Boletales</taxon>
        <taxon>Suillineae</taxon>
        <taxon>Suillaceae</taxon>
        <taxon>Suillus</taxon>
    </lineage>
</organism>
<accession>A0A9P7AQU6</accession>
<reference evidence="2" key="1">
    <citation type="journal article" date="2020" name="New Phytol.">
        <title>Comparative genomics reveals dynamic genome evolution in host specialist ectomycorrhizal fungi.</title>
        <authorList>
            <person name="Lofgren L.A."/>
            <person name="Nguyen N.H."/>
            <person name="Vilgalys R."/>
            <person name="Ruytinx J."/>
            <person name="Liao H.L."/>
            <person name="Branco S."/>
            <person name="Kuo A."/>
            <person name="LaButti K."/>
            <person name="Lipzen A."/>
            <person name="Andreopoulos W."/>
            <person name="Pangilinan J."/>
            <person name="Riley R."/>
            <person name="Hundley H."/>
            <person name="Na H."/>
            <person name="Barry K."/>
            <person name="Grigoriev I.V."/>
            <person name="Stajich J.E."/>
            <person name="Kennedy P.G."/>
        </authorList>
    </citation>
    <scope>NUCLEOTIDE SEQUENCE</scope>
    <source>
        <strain evidence="2">MN1</strain>
    </source>
</reference>
<name>A0A9P7AQU6_9AGAM</name>
<sequence>MLPRWEHVLDTFAYIPADTTNENDYNGAYNKLLFTTFYPYTACPFYPDELNPCVKTDKSSSLIPSSSRPNVAVPTIQNDQPRDPLDFPATSTTPPNRSASAHAVTQAPDIHPHQNSRQPTA</sequence>